<dbReference type="Proteomes" id="UP001299046">
    <property type="component" value="Unassembled WGS sequence"/>
</dbReference>
<comment type="caution">
    <text evidence="7">The sequence shown here is derived from an EMBL/GenBank/DDBJ whole genome shotgun (WGS) entry which is preliminary data.</text>
</comment>
<dbReference type="Pfam" id="PF00501">
    <property type="entry name" value="AMP-binding"/>
    <property type="match status" value="1"/>
</dbReference>
<evidence type="ECO:0000256" key="4">
    <source>
        <dbReference type="ARBA" id="ARBA00023098"/>
    </source>
</evidence>
<dbReference type="SUPFAM" id="SSF56801">
    <property type="entry name" value="Acetyl-CoA synthetase-like"/>
    <property type="match status" value="1"/>
</dbReference>
<feature type="domain" description="AMP-binding enzyme C-terminal" evidence="6">
    <location>
        <begin position="453"/>
        <end position="564"/>
    </location>
</feature>
<dbReference type="InterPro" id="IPR025110">
    <property type="entry name" value="AMP-bd_C"/>
</dbReference>
<dbReference type="InterPro" id="IPR042099">
    <property type="entry name" value="ANL_N_sf"/>
</dbReference>
<name>A0ABU5YMI7_9MYCO</name>
<proteinExistence type="inferred from homology"/>
<protein>
    <submittedName>
        <fullName evidence="7">Fatty acyl-AMP ligase</fullName>
    </submittedName>
</protein>
<accession>A0ABU5YMI7</accession>
<keyword evidence="3" id="KW-0276">Fatty acid metabolism</keyword>
<evidence type="ECO:0000313" key="8">
    <source>
        <dbReference type="Proteomes" id="UP001299046"/>
    </source>
</evidence>
<comment type="similarity">
    <text evidence="1">Belongs to the ATP-dependent AMP-binding enzyme family.</text>
</comment>
<evidence type="ECO:0000256" key="1">
    <source>
        <dbReference type="ARBA" id="ARBA00006432"/>
    </source>
</evidence>
<organism evidence="7 8">
    <name type="scientific">[Mycobacterium] zoologicum</name>
    <dbReference type="NCBI Taxonomy" id="2872311"/>
    <lineage>
        <taxon>Bacteria</taxon>
        <taxon>Bacillati</taxon>
        <taxon>Actinomycetota</taxon>
        <taxon>Actinomycetes</taxon>
        <taxon>Mycobacteriales</taxon>
        <taxon>Mycobacteriaceae</taxon>
        <taxon>Mycolicibacter</taxon>
    </lineage>
</organism>
<dbReference type="InterPro" id="IPR045851">
    <property type="entry name" value="AMP-bd_C_sf"/>
</dbReference>
<keyword evidence="8" id="KW-1185">Reference proteome</keyword>
<keyword evidence="4" id="KW-0443">Lipid metabolism</keyword>
<evidence type="ECO:0000313" key="7">
    <source>
        <dbReference type="EMBL" id="MEB3051282.1"/>
    </source>
</evidence>
<evidence type="ECO:0000256" key="3">
    <source>
        <dbReference type="ARBA" id="ARBA00022832"/>
    </source>
</evidence>
<reference evidence="7 8" key="1">
    <citation type="submission" date="2023-12" db="EMBL/GenBank/DDBJ databases">
        <title>Description of new species of Mycobacterium terrae complex isolated from sewage at the Sao Paulo Zoological Park Foundation in Brazil.</title>
        <authorList>
            <person name="Romagnoli C.L."/>
            <person name="Conceicao E.C."/>
            <person name="Machado E."/>
            <person name="Barreto L.B.P.F."/>
            <person name="Sharma A."/>
            <person name="Silva N.M."/>
            <person name="Marques L.E."/>
            <person name="Juliana M.A."/>
            <person name="Lourenco M.C.S."/>
            <person name="Digiampietri L.A."/>
            <person name="Suffys P.N."/>
            <person name="Viana-Niero C."/>
        </authorList>
    </citation>
    <scope>NUCLEOTIDE SEQUENCE [LARGE SCALE GENOMIC DNA]</scope>
    <source>
        <strain evidence="7 8">MYC123</strain>
    </source>
</reference>
<keyword evidence="2 7" id="KW-0436">Ligase</keyword>
<dbReference type="InterPro" id="IPR000873">
    <property type="entry name" value="AMP-dep_synth/lig_dom"/>
</dbReference>
<sequence>MDIAPTADTVVELLRQQAARFGEKTACSFSYYGDGRDGSALTYRELDLRARAIGARLQGLGAAGSRVLVLCGPGLEGIAGIFGCWYAGGVAVPVPQRVGPRLAAVIADVGAGFAVGSPQLPESIRSAVDTLAGRVNDEPLVWCGTEEGDAQQWAAPAVDADSIALIVYSAGSPRCPRGVVVTHENVMANLEAIGAAGLGDHRDVAVSWLPTHHERGLIGGVLAPIYLGATTVLMSPSALIQRPMRWLEAICRWRATLTMAPDLAYRLCVQRSTPTERAALDLLSLSTAVITGAEPVRAATMWAFADAFAPAGFRREAFMSVYGRAEATLLVSGGSQSGPPVVCHIDRAGLASGWALDADADDPGAVAVVGCGRPRQQVAIVDPDTRLECGPDEVGEIWVGGPGVAQSYWDAPAQSDQIFEAFLADGGGGPFLRTGDRGFIRSGELFVTGRCKDLVVLGGVHYYPKEIEATVQDCHAVLLSGRGAVFADEYEKLVVVNEVSRDIGVTELATLVPLIQSVLHESPGIQADSILLVAPMRLPTTASGPIRRTACRCLYLDGDLDTVAQWQAPVTVDPAGEPRHATVVALTRNRSCAERSIWG</sequence>
<evidence type="ECO:0000256" key="2">
    <source>
        <dbReference type="ARBA" id="ARBA00022598"/>
    </source>
</evidence>
<dbReference type="InterPro" id="IPR040097">
    <property type="entry name" value="FAAL/FAAC"/>
</dbReference>
<dbReference type="EMBL" id="JAYJJT010000019">
    <property type="protein sequence ID" value="MEB3051282.1"/>
    <property type="molecule type" value="Genomic_DNA"/>
</dbReference>
<dbReference type="Gene3D" id="3.40.50.12780">
    <property type="entry name" value="N-terminal domain of ligase-like"/>
    <property type="match status" value="1"/>
</dbReference>
<feature type="domain" description="AMP-dependent synthetase/ligase" evidence="5">
    <location>
        <begin position="14"/>
        <end position="409"/>
    </location>
</feature>
<dbReference type="PANTHER" id="PTHR22754:SF32">
    <property type="entry name" value="DISCO-INTERACTING PROTEIN 2"/>
    <property type="match status" value="1"/>
</dbReference>
<evidence type="ECO:0000259" key="6">
    <source>
        <dbReference type="Pfam" id="PF23024"/>
    </source>
</evidence>
<dbReference type="Gene3D" id="3.30.300.30">
    <property type="match status" value="1"/>
</dbReference>
<dbReference type="CDD" id="cd05931">
    <property type="entry name" value="FAAL"/>
    <property type="match status" value="1"/>
</dbReference>
<dbReference type="PANTHER" id="PTHR22754">
    <property type="entry name" value="DISCO-INTERACTING PROTEIN 2 DIP2 -RELATED"/>
    <property type="match status" value="1"/>
</dbReference>
<dbReference type="GO" id="GO:0016874">
    <property type="term" value="F:ligase activity"/>
    <property type="evidence" value="ECO:0007669"/>
    <property type="project" value="UniProtKB-KW"/>
</dbReference>
<gene>
    <name evidence="7" type="ORF">KV112_16305</name>
</gene>
<evidence type="ECO:0000259" key="5">
    <source>
        <dbReference type="Pfam" id="PF00501"/>
    </source>
</evidence>
<dbReference type="Pfam" id="PF23024">
    <property type="entry name" value="AMP-dom_DIP2-like"/>
    <property type="match status" value="1"/>
</dbReference>
<dbReference type="RefSeq" id="WP_224860873.1">
    <property type="nucleotide sequence ID" value="NZ_JAYJJT010000019.1"/>
</dbReference>